<dbReference type="Pfam" id="PF02518">
    <property type="entry name" value="HATPase_c"/>
    <property type="match status" value="1"/>
</dbReference>
<keyword evidence="3" id="KW-0067">ATP-binding</keyword>
<dbReference type="Proteomes" id="UP001549691">
    <property type="component" value="Unassembled WGS sequence"/>
</dbReference>
<feature type="transmembrane region" description="Helical" evidence="1">
    <location>
        <begin position="178"/>
        <end position="200"/>
    </location>
</feature>
<feature type="domain" description="Histidine kinase/HSP90-like ATPase" evidence="2">
    <location>
        <begin position="477"/>
        <end position="566"/>
    </location>
</feature>
<keyword evidence="3" id="KW-0547">Nucleotide-binding</keyword>
<dbReference type="InterPro" id="IPR036890">
    <property type="entry name" value="HATPase_C_sf"/>
</dbReference>
<dbReference type="Gene3D" id="3.30.565.10">
    <property type="entry name" value="Histidine kinase-like ATPase, C-terminal domain"/>
    <property type="match status" value="1"/>
</dbReference>
<accession>A0ABV2TR45</accession>
<evidence type="ECO:0000313" key="4">
    <source>
        <dbReference type="Proteomes" id="UP001549691"/>
    </source>
</evidence>
<feature type="transmembrane region" description="Helical" evidence="1">
    <location>
        <begin position="148"/>
        <end position="166"/>
    </location>
</feature>
<sequence>MFTFLKPSGRGSSLARPALLLLLLLLLHAALLQGPLTLAGKALLLGHFGAVLLWQPLVSGEREFSPAGTLVLVLVLGVLGVFLSWGVLMLWGLVLVGIFGGKVFHHPTLRVRLSYWLALMYVVVALVGLMLPQMLAGVAELPTMLRSFAAWFALPVCGLIAVLGLGPAPERESAEVDVVGAVVLVLVVMGVLLGALAFMFVAGSDYLTALLQALGSMALTLLLLALVWGPHRGFAGLGLEVSRRLLGGGQTFELWLREVADLALREDLPEALVAAALARLATWRGVCGLSWQARPDDGSAGSGLQRLGSTSLHVTRLTHGALQLEVFTEQALTPTAAWQFDLMLRILAEFHAAKLQAQRLQALSFLRAVHETGARTTHEIKNLLQSLDMLCHAVLTDDGRDPVAVQALLGQQLPAIRERLNEAMLSIRQPRPDDLRPQPLLRWWAALQARHVDARIEYVLEGELAGVSVPAALFDCVADNLLRNAQDKQASVIRVRVQAAEKGCSLTVMNDGVPIEEARAARLFVQPLASDSGLGIGLYQASRLAESAGYRLTLDENAASGVSFGLRPK</sequence>
<dbReference type="RefSeq" id="WP_354602855.1">
    <property type="nucleotide sequence ID" value="NZ_JBEWZI010000040.1"/>
</dbReference>
<comment type="caution">
    <text evidence="3">The sequence shown here is derived from an EMBL/GenBank/DDBJ whole genome shotgun (WGS) entry which is preliminary data.</text>
</comment>
<keyword evidence="1" id="KW-0812">Transmembrane</keyword>
<dbReference type="EMBL" id="JBEWZI010000040">
    <property type="protein sequence ID" value="MET7016397.1"/>
    <property type="molecule type" value="Genomic_DNA"/>
</dbReference>
<organism evidence="3 4">
    <name type="scientific">Uliginosibacterium flavum</name>
    <dbReference type="NCBI Taxonomy" id="1396831"/>
    <lineage>
        <taxon>Bacteria</taxon>
        <taxon>Pseudomonadati</taxon>
        <taxon>Pseudomonadota</taxon>
        <taxon>Betaproteobacteria</taxon>
        <taxon>Rhodocyclales</taxon>
        <taxon>Zoogloeaceae</taxon>
        <taxon>Uliginosibacterium</taxon>
    </lineage>
</organism>
<keyword evidence="4" id="KW-1185">Reference proteome</keyword>
<protein>
    <submittedName>
        <fullName evidence="3">ATP-binding protein</fullName>
    </submittedName>
</protein>
<keyword evidence="1" id="KW-0472">Membrane</keyword>
<name>A0ABV2TR45_9RHOO</name>
<feature type="transmembrane region" description="Helical" evidence="1">
    <location>
        <begin position="206"/>
        <end position="228"/>
    </location>
</feature>
<dbReference type="InterPro" id="IPR003594">
    <property type="entry name" value="HATPase_dom"/>
</dbReference>
<dbReference type="SUPFAM" id="SSF55874">
    <property type="entry name" value="ATPase domain of HSP90 chaperone/DNA topoisomerase II/histidine kinase"/>
    <property type="match status" value="1"/>
</dbReference>
<feature type="transmembrane region" description="Helical" evidence="1">
    <location>
        <begin position="70"/>
        <end position="101"/>
    </location>
</feature>
<dbReference type="GO" id="GO:0005524">
    <property type="term" value="F:ATP binding"/>
    <property type="evidence" value="ECO:0007669"/>
    <property type="project" value="UniProtKB-KW"/>
</dbReference>
<evidence type="ECO:0000256" key="1">
    <source>
        <dbReference type="SAM" id="Phobius"/>
    </source>
</evidence>
<keyword evidence="1" id="KW-1133">Transmembrane helix</keyword>
<gene>
    <name evidence="3" type="ORF">ABXR19_19595</name>
</gene>
<feature type="transmembrane region" description="Helical" evidence="1">
    <location>
        <begin position="113"/>
        <end position="136"/>
    </location>
</feature>
<evidence type="ECO:0000259" key="2">
    <source>
        <dbReference type="Pfam" id="PF02518"/>
    </source>
</evidence>
<reference evidence="3 4" key="1">
    <citation type="submission" date="2024-07" db="EMBL/GenBank/DDBJ databases">
        <title>Uliginosibacterium flavum JJ3220;KACC:17644.</title>
        <authorList>
            <person name="Kim M.K."/>
        </authorList>
    </citation>
    <scope>NUCLEOTIDE SEQUENCE [LARGE SCALE GENOMIC DNA]</scope>
    <source>
        <strain evidence="3 4">KACC:17644</strain>
    </source>
</reference>
<proteinExistence type="predicted"/>
<evidence type="ECO:0000313" key="3">
    <source>
        <dbReference type="EMBL" id="MET7016397.1"/>
    </source>
</evidence>